<dbReference type="RefSeq" id="XP_009552692.1">
    <property type="nucleotide sequence ID" value="XM_009554397.1"/>
</dbReference>
<feature type="region of interest" description="Disordered" evidence="6">
    <location>
        <begin position="404"/>
        <end position="431"/>
    </location>
</feature>
<dbReference type="GeneID" id="20677998"/>
<dbReference type="HOGENOM" id="CLU_007884_0_2_1"/>
<evidence type="ECO:0000256" key="1">
    <source>
        <dbReference type="ARBA" id="ARBA00001974"/>
    </source>
</evidence>
<keyword evidence="5" id="KW-0560">Oxidoreductase</keyword>
<proteinExistence type="inferred from homology"/>
<dbReference type="GO" id="GO:0008115">
    <property type="term" value="F:sarcosine oxidase activity"/>
    <property type="evidence" value="ECO:0007669"/>
    <property type="project" value="TreeGrafter"/>
</dbReference>
<dbReference type="PANTHER" id="PTHR10961">
    <property type="entry name" value="PEROXISOMAL SARCOSINE OXIDASE"/>
    <property type="match status" value="1"/>
</dbReference>
<evidence type="ECO:0000256" key="6">
    <source>
        <dbReference type="SAM" id="MobiDB-lite"/>
    </source>
</evidence>
<keyword evidence="9" id="KW-1185">Reference proteome</keyword>
<dbReference type="OrthoDB" id="2219495at2759"/>
<dbReference type="GO" id="GO:0050660">
    <property type="term" value="F:flavin adenine dinucleotide binding"/>
    <property type="evidence" value="ECO:0007669"/>
    <property type="project" value="InterPro"/>
</dbReference>
<dbReference type="InterPro" id="IPR045170">
    <property type="entry name" value="MTOX"/>
</dbReference>
<dbReference type="PANTHER" id="PTHR10961:SF26">
    <property type="entry name" value="L-SACCHAROPINE OXIDASE"/>
    <property type="match status" value="1"/>
</dbReference>
<evidence type="ECO:0000259" key="7">
    <source>
        <dbReference type="Pfam" id="PF01266"/>
    </source>
</evidence>
<dbReference type="InterPro" id="IPR006076">
    <property type="entry name" value="FAD-dep_OxRdtase"/>
</dbReference>
<protein>
    <recommendedName>
        <fullName evidence="7">FAD dependent oxidoreductase domain-containing protein</fullName>
    </recommendedName>
</protein>
<dbReference type="eggNOG" id="KOG2820">
    <property type="taxonomic scope" value="Eukaryota"/>
</dbReference>
<dbReference type="InParanoid" id="W4JNX5"/>
<dbReference type="GO" id="GO:0051698">
    <property type="term" value="F:saccharopine oxidase activity"/>
    <property type="evidence" value="ECO:0007669"/>
    <property type="project" value="TreeGrafter"/>
</dbReference>
<accession>W4JNX5</accession>
<dbReference type="Gene3D" id="3.50.50.60">
    <property type="entry name" value="FAD/NAD(P)-binding domain"/>
    <property type="match status" value="1"/>
</dbReference>
<evidence type="ECO:0000256" key="3">
    <source>
        <dbReference type="ARBA" id="ARBA00022630"/>
    </source>
</evidence>
<dbReference type="Gene3D" id="3.30.9.10">
    <property type="entry name" value="D-Amino Acid Oxidase, subunit A, domain 2"/>
    <property type="match status" value="1"/>
</dbReference>
<evidence type="ECO:0000313" key="8">
    <source>
        <dbReference type="EMBL" id="ETW75257.1"/>
    </source>
</evidence>
<dbReference type="KEGG" id="hir:HETIRDRAFT_481946"/>
<comment type="cofactor">
    <cofactor evidence="1">
        <name>FAD</name>
        <dbReference type="ChEBI" id="CHEBI:57692"/>
    </cofactor>
</comment>
<dbReference type="SUPFAM" id="SSF51905">
    <property type="entry name" value="FAD/NAD(P)-binding domain"/>
    <property type="match status" value="1"/>
</dbReference>
<feature type="domain" description="FAD dependent oxidoreductase" evidence="7">
    <location>
        <begin position="11"/>
        <end position="384"/>
    </location>
</feature>
<organism evidence="8 9">
    <name type="scientific">Heterobasidion irregulare (strain TC 32-1)</name>
    <dbReference type="NCBI Taxonomy" id="747525"/>
    <lineage>
        <taxon>Eukaryota</taxon>
        <taxon>Fungi</taxon>
        <taxon>Dikarya</taxon>
        <taxon>Basidiomycota</taxon>
        <taxon>Agaricomycotina</taxon>
        <taxon>Agaricomycetes</taxon>
        <taxon>Russulales</taxon>
        <taxon>Bondarzewiaceae</taxon>
        <taxon>Heterobasidion</taxon>
        <taxon>Heterobasidion annosum species complex</taxon>
    </lineage>
</organism>
<dbReference type="Proteomes" id="UP000030671">
    <property type="component" value="Unassembled WGS sequence"/>
</dbReference>
<comment type="similarity">
    <text evidence="2">Belongs to the MSOX/MTOX family.</text>
</comment>
<reference evidence="8 9" key="1">
    <citation type="journal article" date="2012" name="New Phytol.">
        <title>Insight into trade-off between wood decay and parasitism from the genome of a fungal forest pathogen.</title>
        <authorList>
            <person name="Olson A."/>
            <person name="Aerts A."/>
            <person name="Asiegbu F."/>
            <person name="Belbahri L."/>
            <person name="Bouzid O."/>
            <person name="Broberg A."/>
            <person name="Canback B."/>
            <person name="Coutinho P.M."/>
            <person name="Cullen D."/>
            <person name="Dalman K."/>
            <person name="Deflorio G."/>
            <person name="van Diepen L.T."/>
            <person name="Dunand C."/>
            <person name="Duplessis S."/>
            <person name="Durling M."/>
            <person name="Gonthier P."/>
            <person name="Grimwood J."/>
            <person name="Fossdal C.G."/>
            <person name="Hansson D."/>
            <person name="Henrissat B."/>
            <person name="Hietala A."/>
            <person name="Himmelstrand K."/>
            <person name="Hoffmeister D."/>
            <person name="Hogberg N."/>
            <person name="James T.Y."/>
            <person name="Karlsson M."/>
            <person name="Kohler A."/>
            <person name="Kues U."/>
            <person name="Lee Y.H."/>
            <person name="Lin Y.C."/>
            <person name="Lind M."/>
            <person name="Lindquist E."/>
            <person name="Lombard V."/>
            <person name="Lucas S."/>
            <person name="Lunden K."/>
            <person name="Morin E."/>
            <person name="Murat C."/>
            <person name="Park J."/>
            <person name="Raffaello T."/>
            <person name="Rouze P."/>
            <person name="Salamov A."/>
            <person name="Schmutz J."/>
            <person name="Solheim H."/>
            <person name="Stahlberg J."/>
            <person name="Velez H."/>
            <person name="de Vries R.P."/>
            <person name="Wiebenga A."/>
            <person name="Woodward S."/>
            <person name="Yakovlev I."/>
            <person name="Garbelotto M."/>
            <person name="Martin F."/>
            <person name="Grigoriev I.V."/>
            <person name="Stenlid J."/>
        </authorList>
    </citation>
    <scope>NUCLEOTIDE SEQUENCE [LARGE SCALE GENOMIC DNA]</scope>
    <source>
        <strain evidence="8 9">TC 32-1</strain>
    </source>
</reference>
<evidence type="ECO:0000256" key="2">
    <source>
        <dbReference type="ARBA" id="ARBA00010989"/>
    </source>
</evidence>
<gene>
    <name evidence="8" type="ORF">HETIRDRAFT_481946</name>
</gene>
<dbReference type="EMBL" id="KI925466">
    <property type="protein sequence ID" value="ETW75257.1"/>
    <property type="molecule type" value="Genomic_DNA"/>
</dbReference>
<evidence type="ECO:0000256" key="5">
    <source>
        <dbReference type="ARBA" id="ARBA00023002"/>
    </source>
</evidence>
<evidence type="ECO:0000256" key="4">
    <source>
        <dbReference type="ARBA" id="ARBA00022827"/>
    </source>
</evidence>
<sequence length="431" mass="47184">MIAPLNKDSRVLIVGGGGTFGSSTALHLARRGYTNITAIDVHPCPSEWSAGCDLNKIIRTEYSDELYARLAAQAIEAWKSDDIFSPHFHQTGWVIAASDANSRTADELIRKAYEVLKRTDLADKIELLETPEAILKRAPHLQPAAKNIQDWYGLWNANNGWAMARDAVAAAGKQADLMGVKFISGDKGTMVSLVKDENGVVKGVLCKDGTVHEADRVILCTGAWSPSLVDLKDQCLSKCWTVGHIQLTPEEAAPLRGAPVVDHSDLGFFFEPSADNKIKLCNATPGYTHFQRLPSFSEKISVPSPVKNAIPKEAHDALRVFVDTVLPQFSDRPLIDEFVCWCTDHKDGGWLIGEIPGTEGLLLATGDSGMAFKFLPTIGAHIADALEGTLDEKRKNAWRWRPEIQGHEDESRPEGEVKDLVGLDGWPEAKS</sequence>
<name>W4JNX5_HETIT</name>
<dbReference type="STRING" id="747525.W4JNX5"/>
<dbReference type="Pfam" id="PF01266">
    <property type="entry name" value="DAO"/>
    <property type="match status" value="1"/>
</dbReference>
<dbReference type="FunCoup" id="W4JNX5">
    <property type="interactions" value="80"/>
</dbReference>
<evidence type="ECO:0000313" key="9">
    <source>
        <dbReference type="Proteomes" id="UP000030671"/>
    </source>
</evidence>
<keyword evidence="4" id="KW-0274">FAD</keyword>
<dbReference type="InterPro" id="IPR036188">
    <property type="entry name" value="FAD/NAD-bd_sf"/>
</dbReference>
<keyword evidence="3" id="KW-0285">Flavoprotein</keyword>
<dbReference type="AlphaFoldDB" id="W4JNX5"/>